<organism evidence="2 3">
    <name type="scientific">Rotaria magnacalcarata</name>
    <dbReference type="NCBI Taxonomy" id="392030"/>
    <lineage>
        <taxon>Eukaryota</taxon>
        <taxon>Metazoa</taxon>
        <taxon>Spiralia</taxon>
        <taxon>Gnathifera</taxon>
        <taxon>Rotifera</taxon>
        <taxon>Eurotatoria</taxon>
        <taxon>Bdelloidea</taxon>
        <taxon>Philodinida</taxon>
        <taxon>Philodinidae</taxon>
        <taxon>Rotaria</taxon>
    </lineage>
</organism>
<feature type="chain" id="PRO_5035730267" evidence="1">
    <location>
        <begin position="22"/>
        <end position="124"/>
    </location>
</feature>
<name>A0A8S3GQK5_9BILA</name>
<sequence>MFSTILVYVSIFLIFVSTTNTQQLEWILLSDGTSTDTPQARRDAALGFDQTFLLLYGGRTQTGIPLQDSYSFNILSGNQYAHEGRSLGVSLGFQANLCGFVKSGVNISNIAKLAAKINPLKNLE</sequence>
<accession>A0A8S3GQK5</accession>
<proteinExistence type="predicted"/>
<evidence type="ECO:0000313" key="3">
    <source>
        <dbReference type="Proteomes" id="UP000676336"/>
    </source>
</evidence>
<dbReference type="EMBL" id="CAJOBI010311603">
    <property type="protein sequence ID" value="CAF5170973.1"/>
    <property type="molecule type" value="Genomic_DNA"/>
</dbReference>
<dbReference type="AlphaFoldDB" id="A0A8S3GQK5"/>
<dbReference type="Proteomes" id="UP000676336">
    <property type="component" value="Unassembled WGS sequence"/>
</dbReference>
<evidence type="ECO:0000313" key="2">
    <source>
        <dbReference type="EMBL" id="CAF5170973.1"/>
    </source>
</evidence>
<evidence type="ECO:0000256" key="1">
    <source>
        <dbReference type="SAM" id="SignalP"/>
    </source>
</evidence>
<keyword evidence="1" id="KW-0732">Signal</keyword>
<protein>
    <submittedName>
        <fullName evidence="2">Uncharacterized protein</fullName>
    </submittedName>
</protein>
<gene>
    <name evidence="2" type="ORF">SMN809_LOCUS65581</name>
</gene>
<reference evidence="2" key="1">
    <citation type="submission" date="2021-02" db="EMBL/GenBank/DDBJ databases">
        <authorList>
            <person name="Nowell W R."/>
        </authorList>
    </citation>
    <scope>NUCLEOTIDE SEQUENCE</scope>
</reference>
<comment type="caution">
    <text evidence="2">The sequence shown here is derived from an EMBL/GenBank/DDBJ whole genome shotgun (WGS) entry which is preliminary data.</text>
</comment>
<feature type="signal peptide" evidence="1">
    <location>
        <begin position="1"/>
        <end position="21"/>
    </location>
</feature>